<organism evidence="1 2">
    <name type="scientific">Musa balbisiana</name>
    <name type="common">Banana</name>
    <dbReference type="NCBI Taxonomy" id="52838"/>
    <lineage>
        <taxon>Eukaryota</taxon>
        <taxon>Viridiplantae</taxon>
        <taxon>Streptophyta</taxon>
        <taxon>Embryophyta</taxon>
        <taxon>Tracheophyta</taxon>
        <taxon>Spermatophyta</taxon>
        <taxon>Magnoliopsida</taxon>
        <taxon>Liliopsida</taxon>
        <taxon>Zingiberales</taxon>
        <taxon>Musaceae</taxon>
        <taxon>Musa</taxon>
    </lineage>
</organism>
<dbReference type="Proteomes" id="UP000317650">
    <property type="component" value="Chromosome 11"/>
</dbReference>
<evidence type="ECO:0000313" key="1">
    <source>
        <dbReference type="EMBL" id="THU56597.1"/>
    </source>
</evidence>
<protein>
    <submittedName>
        <fullName evidence="1">Uncharacterized protein</fullName>
    </submittedName>
</protein>
<dbReference type="AlphaFoldDB" id="A0A4S8J550"/>
<accession>A0A4S8J550</accession>
<name>A0A4S8J550_MUSBA</name>
<keyword evidence="2" id="KW-1185">Reference proteome</keyword>
<dbReference type="EMBL" id="PYDT01000007">
    <property type="protein sequence ID" value="THU56597.1"/>
    <property type="molecule type" value="Genomic_DNA"/>
</dbReference>
<comment type="caution">
    <text evidence="1">The sequence shown here is derived from an EMBL/GenBank/DDBJ whole genome shotgun (WGS) entry which is preliminary data.</text>
</comment>
<evidence type="ECO:0000313" key="2">
    <source>
        <dbReference type="Proteomes" id="UP000317650"/>
    </source>
</evidence>
<gene>
    <name evidence="1" type="ORF">C4D60_Mb11t18910</name>
</gene>
<proteinExistence type="predicted"/>
<reference evidence="1 2" key="1">
    <citation type="journal article" date="2019" name="Nat. Plants">
        <title>Genome sequencing of Musa balbisiana reveals subgenome evolution and function divergence in polyploid bananas.</title>
        <authorList>
            <person name="Yao X."/>
        </authorList>
    </citation>
    <scope>NUCLEOTIDE SEQUENCE [LARGE SCALE GENOMIC DNA]</scope>
    <source>
        <strain evidence="2">cv. DH-PKW</strain>
        <tissue evidence="1">Leaves</tissue>
    </source>
</reference>
<sequence>MDHHLQSCSVTSKPCLRCIFESMNCPISFKQRERRGFSLEKDLCTNFSHAALMSNGHPPPYLYTSPFSHPSPLQRKFQLPHSRLS</sequence>